<evidence type="ECO:0000313" key="7">
    <source>
        <dbReference type="EMBL" id="MCY6484802.1"/>
    </source>
</evidence>
<dbReference type="InterPro" id="IPR006153">
    <property type="entry name" value="Cation/H_exchanger_TM"/>
</dbReference>
<feature type="transmembrane region" description="Helical" evidence="5">
    <location>
        <begin position="321"/>
        <end position="344"/>
    </location>
</feature>
<sequence length="391" mass="41197">MILFAGIIMGKIVSLFKLPKVTGYLIAGVVIGPSMLNIIPSIAASKLTIIADAALGFIAYSIGSSFNLEHLKAMGKKVFIITLFESLGAVFIVDIIMIFIFKMPIAFSIVLGSIAAATAPAATLMVIKQYKATGPLVDTLLPIVAMDDAVGIIVFGVSTTIARSLINGTSDLSLANVILNPLLEIFYALILGVLMGTVLSIISRKAEGEDQLLCITVAVLFLNIGICSTIDISPLLSCMMIGAAVINIAPANNRTISIIDKFTPPIFIAFFTIAGIELNLSLLAQVGEIGAAYIISRLIGKIVGASLGSKLANCSKTVQKYLGLTLVPQAGVAIGLAMVAETIIPQYGSSIRTIILSATVVYELIGPLLTKIALKQAGEITIYHKTYHQNI</sequence>
<keyword evidence="3 5" id="KW-1133">Transmembrane helix</keyword>
<evidence type="ECO:0000256" key="3">
    <source>
        <dbReference type="ARBA" id="ARBA00022989"/>
    </source>
</evidence>
<feature type="transmembrane region" description="Helical" evidence="5">
    <location>
        <begin position="49"/>
        <end position="66"/>
    </location>
</feature>
<proteinExistence type="predicted"/>
<organism evidence="7 8">
    <name type="scientific">Clostridium aestuarii</name>
    <dbReference type="NCBI Taxonomy" id="338193"/>
    <lineage>
        <taxon>Bacteria</taxon>
        <taxon>Bacillati</taxon>
        <taxon>Bacillota</taxon>
        <taxon>Clostridia</taxon>
        <taxon>Eubacteriales</taxon>
        <taxon>Clostridiaceae</taxon>
        <taxon>Clostridium</taxon>
    </lineage>
</organism>
<keyword evidence="2 5" id="KW-0812">Transmembrane</keyword>
<accession>A0ABT4D0P1</accession>
<dbReference type="Proteomes" id="UP001078443">
    <property type="component" value="Unassembled WGS sequence"/>
</dbReference>
<evidence type="ECO:0000259" key="6">
    <source>
        <dbReference type="Pfam" id="PF00999"/>
    </source>
</evidence>
<feature type="transmembrane region" description="Helical" evidence="5">
    <location>
        <begin position="107"/>
        <end position="127"/>
    </location>
</feature>
<feature type="transmembrane region" description="Helical" evidence="5">
    <location>
        <begin position="21"/>
        <end position="43"/>
    </location>
</feature>
<reference evidence="7" key="1">
    <citation type="submission" date="2022-12" db="EMBL/GenBank/DDBJ databases">
        <authorList>
            <person name="Wang J."/>
        </authorList>
    </citation>
    <scope>NUCLEOTIDE SEQUENCE</scope>
    <source>
        <strain evidence="7">HY-45-18</strain>
    </source>
</reference>
<feature type="transmembrane region" description="Helical" evidence="5">
    <location>
        <begin position="78"/>
        <end position="101"/>
    </location>
</feature>
<feature type="transmembrane region" description="Helical" evidence="5">
    <location>
        <begin position="210"/>
        <end position="226"/>
    </location>
</feature>
<comment type="subcellular location">
    <subcellularLocation>
        <location evidence="1">Membrane</location>
        <topology evidence="1">Multi-pass membrane protein</topology>
    </subcellularLocation>
</comment>
<comment type="caution">
    <text evidence="7">The sequence shown here is derived from an EMBL/GenBank/DDBJ whole genome shotgun (WGS) entry which is preliminary data.</text>
</comment>
<dbReference type="PANTHER" id="PTHR43021:SF2">
    <property type="entry name" value="CATION_H+ EXCHANGER DOMAIN-CONTAINING PROTEIN"/>
    <property type="match status" value="1"/>
</dbReference>
<protein>
    <submittedName>
        <fullName evidence="7">Cation:proton antiporter</fullName>
    </submittedName>
</protein>
<gene>
    <name evidence="7" type="ORF">OW763_10665</name>
</gene>
<name>A0ABT4D0P1_9CLOT</name>
<dbReference type="InterPro" id="IPR038770">
    <property type="entry name" value="Na+/solute_symporter_sf"/>
</dbReference>
<evidence type="ECO:0000256" key="2">
    <source>
        <dbReference type="ARBA" id="ARBA00022692"/>
    </source>
</evidence>
<evidence type="ECO:0000313" key="8">
    <source>
        <dbReference type="Proteomes" id="UP001078443"/>
    </source>
</evidence>
<feature type="transmembrane region" description="Helical" evidence="5">
    <location>
        <begin position="350"/>
        <end position="369"/>
    </location>
</feature>
<evidence type="ECO:0000256" key="1">
    <source>
        <dbReference type="ARBA" id="ARBA00004141"/>
    </source>
</evidence>
<feature type="transmembrane region" description="Helical" evidence="5">
    <location>
        <begin position="262"/>
        <end position="284"/>
    </location>
</feature>
<evidence type="ECO:0000256" key="4">
    <source>
        <dbReference type="ARBA" id="ARBA00023136"/>
    </source>
</evidence>
<evidence type="ECO:0000256" key="5">
    <source>
        <dbReference type="SAM" id="Phobius"/>
    </source>
</evidence>
<dbReference type="Pfam" id="PF00999">
    <property type="entry name" value="Na_H_Exchanger"/>
    <property type="match status" value="1"/>
</dbReference>
<feature type="transmembrane region" description="Helical" evidence="5">
    <location>
        <begin position="139"/>
        <end position="165"/>
    </location>
</feature>
<feature type="domain" description="Cation/H+ exchanger transmembrane" evidence="6">
    <location>
        <begin position="7"/>
        <end position="371"/>
    </location>
</feature>
<keyword evidence="4 5" id="KW-0472">Membrane</keyword>
<dbReference type="PANTHER" id="PTHR43021">
    <property type="entry name" value="NA(+)/H(+) ANTIPORTER-RELATED"/>
    <property type="match status" value="1"/>
</dbReference>
<dbReference type="Gene3D" id="1.20.1530.20">
    <property type="match status" value="1"/>
</dbReference>
<feature type="transmembrane region" description="Helical" evidence="5">
    <location>
        <begin position="185"/>
        <end position="203"/>
    </location>
</feature>
<keyword evidence="8" id="KW-1185">Reference proteome</keyword>
<dbReference type="EMBL" id="JAPQER010000004">
    <property type="protein sequence ID" value="MCY6484802.1"/>
    <property type="molecule type" value="Genomic_DNA"/>
</dbReference>